<evidence type="ECO:0000259" key="11">
    <source>
        <dbReference type="Pfam" id="PF00999"/>
    </source>
</evidence>
<feature type="transmembrane region" description="Helical" evidence="10">
    <location>
        <begin position="154"/>
        <end position="174"/>
    </location>
</feature>
<feature type="transmembrane region" description="Helical" evidence="10">
    <location>
        <begin position="62"/>
        <end position="82"/>
    </location>
</feature>
<dbReference type="GO" id="GO:0015297">
    <property type="term" value="F:antiporter activity"/>
    <property type="evidence" value="ECO:0007669"/>
    <property type="project" value="UniProtKB-KW"/>
</dbReference>
<dbReference type="Gene3D" id="1.20.1530.20">
    <property type="match status" value="1"/>
</dbReference>
<keyword evidence="3" id="KW-0050">Antiport</keyword>
<accession>A0AAD7XMP6</accession>
<dbReference type="GO" id="GO:0006814">
    <property type="term" value="P:sodium ion transport"/>
    <property type="evidence" value="ECO:0007669"/>
    <property type="project" value="UniProtKB-KW"/>
</dbReference>
<name>A0AAD7XMP6_9STRA</name>
<dbReference type="InterPro" id="IPR038770">
    <property type="entry name" value="Na+/solute_symporter_sf"/>
</dbReference>
<evidence type="ECO:0000313" key="13">
    <source>
        <dbReference type="Proteomes" id="UP001230188"/>
    </source>
</evidence>
<keyword evidence="2" id="KW-0813">Transport</keyword>
<keyword evidence="5 10" id="KW-1133">Transmembrane helix</keyword>
<protein>
    <recommendedName>
        <fullName evidence="11">Cation/H+ exchanger transmembrane domain-containing protein</fullName>
    </recommendedName>
</protein>
<evidence type="ECO:0000256" key="3">
    <source>
        <dbReference type="ARBA" id="ARBA00022449"/>
    </source>
</evidence>
<keyword evidence="13" id="KW-1185">Reference proteome</keyword>
<evidence type="ECO:0000256" key="8">
    <source>
        <dbReference type="ARBA" id="ARBA00023136"/>
    </source>
</evidence>
<dbReference type="Pfam" id="PF00999">
    <property type="entry name" value="Na_H_Exchanger"/>
    <property type="match status" value="1"/>
</dbReference>
<keyword evidence="7" id="KW-0406">Ion transport</keyword>
<feature type="transmembrane region" description="Helical" evidence="10">
    <location>
        <begin position="94"/>
        <end position="117"/>
    </location>
</feature>
<evidence type="ECO:0000256" key="9">
    <source>
        <dbReference type="ARBA" id="ARBA00023201"/>
    </source>
</evidence>
<gene>
    <name evidence="12" type="ORF">CTAYLR_007938</name>
</gene>
<evidence type="ECO:0000256" key="4">
    <source>
        <dbReference type="ARBA" id="ARBA00022692"/>
    </source>
</evidence>
<dbReference type="EMBL" id="JAQMWT010000052">
    <property type="protein sequence ID" value="KAJ8612382.1"/>
    <property type="molecule type" value="Genomic_DNA"/>
</dbReference>
<dbReference type="AlphaFoldDB" id="A0AAD7XMP6"/>
<feature type="transmembrane region" description="Helical" evidence="10">
    <location>
        <begin position="186"/>
        <end position="208"/>
    </location>
</feature>
<reference evidence="12" key="1">
    <citation type="submission" date="2023-01" db="EMBL/GenBank/DDBJ databases">
        <title>Metagenome sequencing of chrysophaentin producing Chrysophaeum taylorii.</title>
        <authorList>
            <person name="Davison J."/>
            <person name="Bewley C."/>
        </authorList>
    </citation>
    <scope>NUCLEOTIDE SEQUENCE</scope>
    <source>
        <strain evidence="12">NIES-1699</strain>
    </source>
</reference>
<keyword evidence="4 10" id="KW-0812">Transmembrane</keyword>
<feature type="transmembrane region" description="Helical" evidence="10">
    <location>
        <begin position="228"/>
        <end position="248"/>
    </location>
</feature>
<keyword evidence="8 10" id="KW-0472">Membrane</keyword>
<dbReference type="GO" id="GO:1902600">
    <property type="term" value="P:proton transmembrane transport"/>
    <property type="evidence" value="ECO:0007669"/>
    <property type="project" value="InterPro"/>
</dbReference>
<evidence type="ECO:0000256" key="7">
    <source>
        <dbReference type="ARBA" id="ARBA00023065"/>
    </source>
</evidence>
<comment type="subcellular location">
    <subcellularLocation>
        <location evidence="1">Membrane</location>
        <topology evidence="1">Multi-pass membrane protein</topology>
    </subcellularLocation>
</comment>
<dbReference type="InterPro" id="IPR006153">
    <property type="entry name" value="Cation/H_exchanger_TM"/>
</dbReference>
<evidence type="ECO:0000313" key="12">
    <source>
        <dbReference type="EMBL" id="KAJ8612382.1"/>
    </source>
</evidence>
<keyword evidence="9" id="KW-0739">Sodium transport</keyword>
<keyword evidence="6" id="KW-0915">Sodium</keyword>
<evidence type="ECO:0000256" key="6">
    <source>
        <dbReference type="ARBA" id="ARBA00023053"/>
    </source>
</evidence>
<feature type="transmembrane region" description="Helical" evidence="10">
    <location>
        <begin position="123"/>
        <end position="142"/>
    </location>
</feature>
<feature type="domain" description="Cation/H+ exchanger transmembrane" evidence="11">
    <location>
        <begin position="35"/>
        <end position="381"/>
    </location>
</feature>
<evidence type="ECO:0000256" key="10">
    <source>
        <dbReference type="SAM" id="Phobius"/>
    </source>
</evidence>
<organism evidence="12 13">
    <name type="scientific">Chrysophaeum taylorii</name>
    <dbReference type="NCBI Taxonomy" id="2483200"/>
    <lineage>
        <taxon>Eukaryota</taxon>
        <taxon>Sar</taxon>
        <taxon>Stramenopiles</taxon>
        <taxon>Ochrophyta</taxon>
        <taxon>Pelagophyceae</taxon>
        <taxon>Pelagomonadales</taxon>
        <taxon>Pelagomonadaceae</taxon>
        <taxon>Chrysophaeum</taxon>
    </lineage>
</organism>
<dbReference type="PANTHER" id="PTHR43562:SF3">
    <property type="entry name" value="SODIUM ION_PROTON EXCHANGER (EUROFUNG)"/>
    <property type="match status" value="1"/>
</dbReference>
<comment type="caution">
    <text evidence="12">The sequence shown here is derived from an EMBL/GenBank/DDBJ whole genome shotgun (WGS) entry which is preliminary data.</text>
</comment>
<proteinExistence type="predicted"/>
<dbReference type="Proteomes" id="UP001230188">
    <property type="component" value="Unassembled WGS sequence"/>
</dbReference>
<evidence type="ECO:0000256" key="2">
    <source>
        <dbReference type="ARBA" id="ARBA00022448"/>
    </source>
</evidence>
<evidence type="ECO:0000256" key="1">
    <source>
        <dbReference type="ARBA" id="ARBA00004141"/>
    </source>
</evidence>
<dbReference type="PANTHER" id="PTHR43562">
    <property type="entry name" value="NAPA-TYPE SODIUM/HYDROGEN ANTIPORTER"/>
    <property type="match status" value="1"/>
</dbReference>
<evidence type="ECO:0000256" key="5">
    <source>
        <dbReference type="ARBA" id="ARBA00022989"/>
    </source>
</evidence>
<dbReference type="GO" id="GO:0016020">
    <property type="term" value="C:membrane"/>
    <property type="evidence" value="ECO:0007669"/>
    <property type="project" value="UniProtKB-SubCell"/>
</dbReference>
<sequence length="568" mass="61112">MGCDDPSGQRFGDMLGCVVFMVGVWLAGKGAAYGGCPSLVGEVVVGVVFGPPGLDLVPFPKALMAVGDVGLLLLILEAGLFVDLEMLELVGTRGLKVGVVGSIAPMALALAASKAWGASTNEALATSGAMVTMSTGITLNVLKLCGVLNQPLGQLVIAAATVNEVLGIVVLTLVSNLAQNAAAEWYAIPIAILCGLVALFGYLAVRVVPRVLDKTVLPAIPRRKRHDALLGMIFATALVLVPACRYSGSSELLGAFLAGLCYCSDTNAHAIWDKQVKRVLHWLLRIFFAASIGFAIPSPAKFLHPSVLLKALVLELCVVGKLAVGFYGSDFWPLAWAFGEWGEVSFVVVSAARSLLPDTTYDAIVLAVLVSIVVCPYMLRRSLEQRETSAMQKIAKAARDPRPHFCVQTRSKAHWDQTSVLLRALEPVIDFRSWHPNDHFGCAHVLAEAYVQADSANAVYAKVRCALGRDAEEIKISRWAPDEPRLDAPPFARSPRRFLEDECLTDTFRVPPAHELDGWIHTDPHRPFDLPDDPDDLQIPPRFASRPPSGRAPTTKSCLLLLSGCPTK</sequence>